<dbReference type="Pfam" id="PF02130">
    <property type="entry name" value="YbeY"/>
    <property type="match status" value="1"/>
</dbReference>
<comment type="function">
    <text evidence="7">Single strand-specific metallo-endoribonuclease involved in late-stage 70S ribosome quality control and in maturation of the 3' terminus of the 16S rRNA.</text>
</comment>
<dbReference type="EC" id="3.1.-.-" evidence="7"/>
<dbReference type="GO" id="GO:0006364">
    <property type="term" value="P:rRNA processing"/>
    <property type="evidence" value="ECO:0007669"/>
    <property type="project" value="UniProtKB-UniRule"/>
</dbReference>
<dbReference type="NCBIfam" id="TIGR00043">
    <property type="entry name" value="rRNA maturation RNase YbeY"/>
    <property type="match status" value="1"/>
</dbReference>
<dbReference type="EMBL" id="CP002376">
    <property type="protein sequence ID" value="AEZ59912.1"/>
    <property type="molecule type" value="Genomic_DNA"/>
</dbReference>
<keyword evidence="7" id="KW-0698">rRNA processing</keyword>
<dbReference type="Proteomes" id="UP000008192">
    <property type="component" value="Chromosome"/>
</dbReference>
<feature type="binding site" evidence="7">
    <location>
        <position position="118"/>
    </location>
    <ligand>
        <name>Zn(2+)</name>
        <dbReference type="ChEBI" id="CHEBI:29105"/>
        <note>catalytic</note>
    </ligand>
</feature>
<evidence type="ECO:0000256" key="1">
    <source>
        <dbReference type="ARBA" id="ARBA00010875"/>
    </source>
</evidence>
<dbReference type="RefSeq" id="WP_010882095.1">
    <property type="nucleotide sequence ID" value="NC_016843.1"/>
</dbReference>
<evidence type="ECO:0000256" key="5">
    <source>
        <dbReference type="ARBA" id="ARBA00022801"/>
    </source>
</evidence>
<keyword evidence="4 7" id="KW-0255">Endonuclease</keyword>
<evidence type="ECO:0000256" key="4">
    <source>
        <dbReference type="ARBA" id="ARBA00022759"/>
    </source>
</evidence>
<comment type="subcellular location">
    <subcellularLocation>
        <location evidence="7">Cytoplasm</location>
    </subcellularLocation>
</comment>
<dbReference type="SUPFAM" id="SSF55486">
    <property type="entry name" value="Metalloproteases ('zincins'), catalytic domain"/>
    <property type="match status" value="1"/>
</dbReference>
<dbReference type="InterPro" id="IPR020549">
    <property type="entry name" value="YbeY_CS"/>
</dbReference>
<keyword evidence="5 7" id="KW-0378">Hydrolase</keyword>
<keyword evidence="6 7" id="KW-0862">Zinc</keyword>
<name>A0AAU8PGW1_TREPG</name>
<keyword evidence="7" id="KW-0963">Cytoplasm</keyword>
<dbReference type="InterPro" id="IPR002036">
    <property type="entry name" value="YbeY"/>
</dbReference>
<keyword evidence="7" id="KW-0690">Ribosome biogenesis</keyword>
<dbReference type="Gene3D" id="3.40.390.30">
    <property type="entry name" value="Metalloproteases ('zincins'), catalytic domain"/>
    <property type="match status" value="1"/>
</dbReference>
<dbReference type="GeneID" id="93876418"/>
<dbReference type="PROSITE" id="PS01306">
    <property type="entry name" value="UPF0054"/>
    <property type="match status" value="1"/>
</dbReference>
<protein>
    <recommendedName>
        <fullName evidence="7">Endoribonuclease YbeY</fullName>
        <ecNumber evidence="7">3.1.-.-</ecNumber>
    </recommendedName>
</protein>
<evidence type="ECO:0000313" key="9">
    <source>
        <dbReference type="Proteomes" id="UP000008192"/>
    </source>
</evidence>
<dbReference type="InterPro" id="IPR023091">
    <property type="entry name" value="MetalPrtase_cat_dom_sf_prd"/>
</dbReference>
<comment type="similarity">
    <text evidence="1 7">Belongs to the endoribonuclease YbeY family.</text>
</comment>
<dbReference type="GO" id="GO:0004521">
    <property type="term" value="F:RNA endonuclease activity"/>
    <property type="evidence" value="ECO:0007669"/>
    <property type="project" value="UniProtKB-UniRule"/>
</dbReference>
<comment type="cofactor">
    <cofactor evidence="7">
        <name>Zn(2+)</name>
        <dbReference type="ChEBI" id="CHEBI:29105"/>
    </cofactor>
    <text evidence="7">Binds 1 zinc ion.</text>
</comment>
<dbReference type="GO" id="GO:0004222">
    <property type="term" value="F:metalloendopeptidase activity"/>
    <property type="evidence" value="ECO:0007669"/>
    <property type="project" value="InterPro"/>
</dbReference>
<dbReference type="GO" id="GO:0008270">
    <property type="term" value="F:zinc ion binding"/>
    <property type="evidence" value="ECO:0007669"/>
    <property type="project" value="UniProtKB-UniRule"/>
</dbReference>
<dbReference type="HAMAP" id="MF_00009">
    <property type="entry name" value="Endoribonucl_YbeY"/>
    <property type="match status" value="1"/>
</dbReference>
<evidence type="ECO:0000256" key="2">
    <source>
        <dbReference type="ARBA" id="ARBA00022722"/>
    </source>
</evidence>
<dbReference type="KEGG" id="tpg:TPEGAU_0650"/>
<feature type="binding site" evidence="7">
    <location>
        <position position="128"/>
    </location>
    <ligand>
        <name>Zn(2+)</name>
        <dbReference type="ChEBI" id="CHEBI:29105"/>
        <note>catalytic</note>
    </ligand>
</feature>
<dbReference type="PANTHER" id="PTHR46986:SF1">
    <property type="entry name" value="ENDORIBONUCLEASE YBEY, CHLOROPLASTIC"/>
    <property type="match status" value="1"/>
</dbReference>
<keyword evidence="3 7" id="KW-0479">Metal-binding</keyword>
<sequence>MSEVNKVSVSCEGFCPPPWIGQVAPFVCAVLDSQAISHWDLSIVCCTDAFIRRLNYDYRGIDSPTDVLSFENDGEYCDDAGTRFFLAGDIIISLESVRENSERFHVAAHEEFKRVLIHGILHLSGMDHQDNSPGQEMLRLQERILAQHCRVLSSGIPWES</sequence>
<proteinExistence type="inferred from homology"/>
<evidence type="ECO:0000313" key="8">
    <source>
        <dbReference type="EMBL" id="AEZ59912.1"/>
    </source>
</evidence>
<reference evidence="9" key="1">
    <citation type="journal article" date="2012" name="PLoS Negl. Trop. Dis.">
        <title>Whole genome sequences of three Treponema pallidum ssp. pertenue strains: yaws and syphilis treponemes differ in less than 0.2% of the genome sequence.</title>
        <authorList>
            <person name="Cejkova D."/>
            <person name="Zobanikova M."/>
            <person name="Chen L."/>
            <person name="Pospisilova P."/>
            <person name="Strouhal M."/>
            <person name="Qin X."/>
            <person name="Mikalova L."/>
            <person name="Norris S.J."/>
            <person name="Muzny D.M."/>
            <person name="Gibbs R.A."/>
            <person name="Fulton L.L."/>
            <person name="Sodergren E."/>
            <person name="Weinstock G.M."/>
            <person name="Smajs D."/>
        </authorList>
    </citation>
    <scope>NUCLEOTIDE SEQUENCE [LARGE SCALE GENOMIC DNA]</scope>
    <source>
        <strain evidence="9">Gauthier</strain>
    </source>
</reference>
<evidence type="ECO:0000256" key="3">
    <source>
        <dbReference type="ARBA" id="ARBA00022723"/>
    </source>
</evidence>
<organism evidence="8 9">
    <name type="scientific">Treponema pallidum subsp. pertenue (strain Gauthier)</name>
    <dbReference type="NCBI Taxonomy" id="491080"/>
    <lineage>
        <taxon>Bacteria</taxon>
        <taxon>Pseudomonadati</taxon>
        <taxon>Spirochaetota</taxon>
        <taxon>Spirochaetia</taxon>
        <taxon>Spirochaetales</taxon>
        <taxon>Treponemataceae</taxon>
        <taxon>Treponema</taxon>
    </lineage>
</organism>
<evidence type="ECO:0000256" key="6">
    <source>
        <dbReference type="ARBA" id="ARBA00022833"/>
    </source>
</evidence>
<keyword evidence="2 7" id="KW-0540">Nuclease</keyword>
<dbReference type="GO" id="GO:0005737">
    <property type="term" value="C:cytoplasm"/>
    <property type="evidence" value="ECO:0007669"/>
    <property type="project" value="UniProtKB-SubCell"/>
</dbReference>
<dbReference type="PANTHER" id="PTHR46986">
    <property type="entry name" value="ENDORIBONUCLEASE YBEY, CHLOROPLASTIC"/>
    <property type="match status" value="1"/>
</dbReference>
<gene>
    <name evidence="7" type="primary">ybeY</name>
    <name evidence="8" type="ordered locus">TPEGAU_0650</name>
</gene>
<accession>A0AAU8PGW1</accession>
<evidence type="ECO:0000256" key="7">
    <source>
        <dbReference type="HAMAP-Rule" id="MF_00009"/>
    </source>
</evidence>
<feature type="binding site" evidence="7">
    <location>
        <position position="122"/>
    </location>
    <ligand>
        <name>Zn(2+)</name>
        <dbReference type="ChEBI" id="CHEBI:29105"/>
        <note>catalytic</note>
    </ligand>
</feature>
<dbReference type="SMR" id="A0AAU8PGW1"/>
<dbReference type="AlphaFoldDB" id="A0AAU8PGW1"/>